<sequence length="94" mass="9862">MKSLCEPLSAHSSALPSAPIAAPRRAGLSFLRSWLSTPCAMQAVDDVDAGILADLGIGSAAGFAGTRMLSAGHERLQAIRASEFAPPRPRRTYL</sequence>
<dbReference type="Proteomes" id="UP000298179">
    <property type="component" value="Unassembled WGS sequence"/>
</dbReference>
<accession>A0A4Y8RRT0</accession>
<evidence type="ECO:0000313" key="1">
    <source>
        <dbReference type="EMBL" id="TFF25534.1"/>
    </source>
</evidence>
<dbReference type="RefSeq" id="WP_134761702.1">
    <property type="nucleotide sequence ID" value="NZ_SOZD01000002.1"/>
</dbReference>
<reference evidence="1 2" key="1">
    <citation type="submission" date="2019-03" db="EMBL/GenBank/DDBJ databases">
        <title>Jiella endophytica sp. nov., a novel endophytic bacterium isolated from root of Ficus microcarpa Linn. f.</title>
        <authorList>
            <person name="Tuo L."/>
        </authorList>
    </citation>
    <scope>NUCLEOTIDE SEQUENCE [LARGE SCALE GENOMIC DNA]</scope>
    <source>
        <strain evidence="1 2">CBS5Q-3</strain>
    </source>
</reference>
<name>A0A4Y8RRT0_9HYPH</name>
<comment type="caution">
    <text evidence="1">The sequence shown here is derived from an EMBL/GenBank/DDBJ whole genome shotgun (WGS) entry which is preliminary data.</text>
</comment>
<protein>
    <submittedName>
        <fullName evidence="1">Uncharacterized protein</fullName>
    </submittedName>
</protein>
<dbReference type="EMBL" id="SOZD01000002">
    <property type="protein sequence ID" value="TFF25534.1"/>
    <property type="molecule type" value="Genomic_DNA"/>
</dbReference>
<organism evidence="1 2">
    <name type="scientific">Jiella endophytica</name>
    <dbReference type="NCBI Taxonomy" id="2558362"/>
    <lineage>
        <taxon>Bacteria</taxon>
        <taxon>Pseudomonadati</taxon>
        <taxon>Pseudomonadota</taxon>
        <taxon>Alphaproteobacteria</taxon>
        <taxon>Hyphomicrobiales</taxon>
        <taxon>Aurantimonadaceae</taxon>
        <taxon>Jiella</taxon>
    </lineage>
</organism>
<keyword evidence="2" id="KW-1185">Reference proteome</keyword>
<gene>
    <name evidence="1" type="ORF">E3C22_09315</name>
</gene>
<proteinExistence type="predicted"/>
<dbReference type="AlphaFoldDB" id="A0A4Y8RRT0"/>
<evidence type="ECO:0000313" key="2">
    <source>
        <dbReference type="Proteomes" id="UP000298179"/>
    </source>
</evidence>